<dbReference type="Proteomes" id="UP000031364">
    <property type="component" value="Unassembled WGS sequence"/>
</dbReference>
<evidence type="ECO:0000313" key="3">
    <source>
        <dbReference type="Proteomes" id="UP000031364"/>
    </source>
</evidence>
<comment type="caution">
    <text evidence="2">The sequence shown here is derived from an EMBL/GenBank/DDBJ whole genome shotgun (WGS) entry which is preliminary data.</text>
</comment>
<keyword evidence="3" id="KW-1185">Reference proteome</keyword>
<dbReference type="SUPFAM" id="SSF56281">
    <property type="entry name" value="Metallo-hydrolase/oxidoreductase"/>
    <property type="match status" value="1"/>
</dbReference>
<protein>
    <recommendedName>
        <fullName evidence="1">Metallo-beta-lactamase domain-containing protein</fullName>
    </recommendedName>
</protein>
<dbReference type="Pfam" id="PF00753">
    <property type="entry name" value="Lactamase_B"/>
    <property type="match status" value="1"/>
</dbReference>
<accession>A0ABR4ZBC9</accession>
<reference evidence="2 3" key="1">
    <citation type="journal article" date="2014" name="Int. J. Syst. Evol. Microbiol.">
        <title>Nocardia vulneris sp. nov., isolated from wounds of human patients in North America.</title>
        <authorList>
            <person name="Lasker B.A."/>
            <person name="Bell M."/>
            <person name="Klenk H.P."/>
            <person name="Sproer C."/>
            <person name="Schumann C."/>
            <person name="Schumann P."/>
            <person name="Brown J.M."/>
        </authorList>
    </citation>
    <scope>NUCLEOTIDE SEQUENCE [LARGE SCALE GENOMIC DNA]</scope>
    <source>
        <strain evidence="2 3">W9851</strain>
    </source>
</reference>
<dbReference type="InterPro" id="IPR036866">
    <property type="entry name" value="RibonucZ/Hydroxyglut_hydro"/>
</dbReference>
<gene>
    <name evidence="2" type="ORF">FG87_24445</name>
</gene>
<dbReference type="SMART" id="SM00849">
    <property type="entry name" value="Lactamase_B"/>
    <property type="match status" value="1"/>
</dbReference>
<dbReference type="EMBL" id="JNFP01000030">
    <property type="protein sequence ID" value="KIA62620.1"/>
    <property type="molecule type" value="Genomic_DNA"/>
</dbReference>
<dbReference type="PANTHER" id="PTHR42773:SF1">
    <property type="entry name" value="METALLO-BETA-LACTAMASE FAMILY PROTEIN"/>
    <property type="match status" value="1"/>
</dbReference>
<name>A0ABR4ZBC9_9NOCA</name>
<dbReference type="RefSeq" id="WP_043674932.1">
    <property type="nucleotide sequence ID" value="NZ_BDCI01000040.1"/>
</dbReference>
<dbReference type="InterPro" id="IPR001279">
    <property type="entry name" value="Metallo-B-lactamas"/>
</dbReference>
<dbReference type="Gene3D" id="3.60.15.10">
    <property type="entry name" value="Ribonuclease Z/Hydroxyacylglutathione hydrolase-like"/>
    <property type="match status" value="1"/>
</dbReference>
<evidence type="ECO:0000313" key="2">
    <source>
        <dbReference type="EMBL" id="KIA62620.1"/>
    </source>
</evidence>
<proteinExistence type="predicted"/>
<evidence type="ECO:0000259" key="1">
    <source>
        <dbReference type="SMART" id="SM00849"/>
    </source>
</evidence>
<organism evidence="2 3">
    <name type="scientific">Nocardia vulneris</name>
    <dbReference type="NCBI Taxonomy" id="1141657"/>
    <lineage>
        <taxon>Bacteria</taxon>
        <taxon>Bacillati</taxon>
        <taxon>Actinomycetota</taxon>
        <taxon>Actinomycetes</taxon>
        <taxon>Mycobacteriales</taxon>
        <taxon>Nocardiaceae</taxon>
        <taxon>Nocardia</taxon>
    </lineage>
</organism>
<dbReference type="PANTHER" id="PTHR42773">
    <property type="entry name" value="METALLO-BETA-LACTAMASE-RELATED"/>
    <property type="match status" value="1"/>
</dbReference>
<sequence>MHQITANLWETETLSPFPGLNTHAYLWTTPDGNVLFYNTTRTEEFDKIAELGGVAQHYLSHRDEIASSLALVRERFGAQLHIHRADAGEVTATTVDDPFDTRHTAIAGLEVIPTPGHTAGSACYLATIDGKRHLFTGDTLILGENGTWWAGYIEGHSDRDTLLTTLDLLATLTPDVVVSSAFMSDKGVIELDRPWAECVAEAKKALLAGAEA</sequence>
<feature type="domain" description="Metallo-beta-lactamase" evidence="1">
    <location>
        <begin position="21"/>
        <end position="182"/>
    </location>
</feature>